<gene>
    <name evidence="7" type="ORF">SAMN02745119_00055</name>
</gene>
<dbReference type="Pfam" id="PF00460">
    <property type="entry name" value="Flg_bb_rod"/>
    <property type="match status" value="1"/>
</dbReference>
<keyword evidence="8" id="KW-1185">Reference proteome</keyword>
<dbReference type="SUPFAM" id="SSF117143">
    <property type="entry name" value="Flagellar hook protein flgE"/>
    <property type="match status" value="1"/>
</dbReference>
<accession>A0A1T4JTN5</accession>
<evidence type="ECO:0000256" key="2">
    <source>
        <dbReference type="ARBA" id="ARBA00009677"/>
    </source>
</evidence>
<sequence>MSITSAMYSGVSGLLANAEGINVIGNNLANVNTIGFKSGRMLFSDMLSATGPNNSQIGRGVQIQKVDNIYAQGAFENTEVVSDVAIQGNSFFAFAAPNTVAAVASQDLAYLSRAGALRVNSSYNLTNPDGYLSLEAATGAPILFQHTVAPAAPAAGDFAKITAIDSQGVITYADYNGNAYYYNGSGASLPATTANYTVVRDAGHTIAVVNPTNPLGLMKVGGTMFRSSADAGVPTTAFSAAINRANGSSEEIKSSSLELSNVDMAAQFVKMILTQRAYSANSKTITTADEMTQEVLNLKR</sequence>
<dbReference type="GO" id="GO:0009425">
    <property type="term" value="C:bacterial-type flagellum basal body"/>
    <property type="evidence" value="ECO:0007669"/>
    <property type="project" value="UniProtKB-SubCell"/>
</dbReference>
<dbReference type="PANTHER" id="PTHR30435:SF1">
    <property type="entry name" value="FLAGELLAR HOOK PROTEIN FLGE"/>
    <property type="match status" value="1"/>
</dbReference>
<dbReference type="STRING" id="115783.SAMN02745119_00055"/>
<name>A0A1T4JTN5_9BACT</name>
<dbReference type="RefSeq" id="WP_078788379.1">
    <property type="nucleotide sequence ID" value="NZ_FUWR01000001.1"/>
</dbReference>
<reference evidence="8" key="1">
    <citation type="submission" date="2017-02" db="EMBL/GenBank/DDBJ databases">
        <authorList>
            <person name="Varghese N."/>
            <person name="Submissions S."/>
        </authorList>
    </citation>
    <scope>NUCLEOTIDE SEQUENCE [LARGE SCALE GENOMIC DNA]</scope>
    <source>
        <strain evidence="8">ATCC BAA-34</strain>
    </source>
</reference>
<dbReference type="GO" id="GO:0009424">
    <property type="term" value="C:bacterial-type flagellum hook"/>
    <property type="evidence" value="ECO:0007669"/>
    <property type="project" value="TreeGrafter"/>
</dbReference>
<evidence type="ECO:0000313" key="8">
    <source>
        <dbReference type="Proteomes" id="UP000190102"/>
    </source>
</evidence>
<dbReference type="InterPro" id="IPR037925">
    <property type="entry name" value="FlgE/F/G-like"/>
</dbReference>
<evidence type="ECO:0000256" key="3">
    <source>
        <dbReference type="ARBA" id="ARBA00023143"/>
    </source>
</evidence>
<dbReference type="GO" id="GO:0071978">
    <property type="term" value="P:bacterial-type flagellum-dependent swarming motility"/>
    <property type="evidence" value="ECO:0007669"/>
    <property type="project" value="TreeGrafter"/>
</dbReference>
<evidence type="ECO:0000259" key="6">
    <source>
        <dbReference type="Pfam" id="PF06429"/>
    </source>
</evidence>
<dbReference type="AlphaFoldDB" id="A0A1T4JTN5"/>
<evidence type="ECO:0000313" key="7">
    <source>
        <dbReference type="EMBL" id="SJZ33503.1"/>
    </source>
</evidence>
<comment type="function">
    <text evidence="4">A flexible structure which links the flagellar filament to the drive apparatus in the basal body.</text>
</comment>
<proteinExistence type="inferred from homology"/>
<dbReference type="InterPro" id="IPR010930">
    <property type="entry name" value="Flg_bb/hook_C_dom"/>
</dbReference>
<feature type="domain" description="Flagellar basal body rod protein N-terminal" evidence="5">
    <location>
        <begin position="7"/>
        <end position="37"/>
    </location>
</feature>
<dbReference type="Pfam" id="PF06429">
    <property type="entry name" value="Flg_bbr_C"/>
    <property type="match status" value="1"/>
</dbReference>
<dbReference type="PANTHER" id="PTHR30435">
    <property type="entry name" value="FLAGELLAR PROTEIN"/>
    <property type="match status" value="1"/>
</dbReference>
<evidence type="ECO:0000259" key="5">
    <source>
        <dbReference type="Pfam" id="PF00460"/>
    </source>
</evidence>
<dbReference type="InterPro" id="IPR001444">
    <property type="entry name" value="Flag_bb_rod_N"/>
</dbReference>
<dbReference type="GO" id="GO:0005829">
    <property type="term" value="C:cytosol"/>
    <property type="evidence" value="ECO:0007669"/>
    <property type="project" value="TreeGrafter"/>
</dbReference>
<dbReference type="Proteomes" id="UP000190102">
    <property type="component" value="Unassembled WGS sequence"/>
</dbReference>
<evidence type="ECO:0000256" key="1">
    <source>
        <dbReference type="ARBA" id="ARBA00004117"/>
    </source>
</evidence>
<keyword evidence="7" id="KW-0969">Cilium</keyword>
<keyword evidence="7" id="KW-0966">Cell projection</keyword>
<dbReference type="InterPro" id="IPR020013">
    <property type="entry name" value="Flagellar_FlgE/F/G"/>
</dbReference>
<comment type="similarity">
    <text evidence="2 4">Belongs to the flagella basal body rod proteins family.</text>
</comment>
<dbReference type="NCBIfam" id="TIGR03506">
    <property type="entry name" value="FlgEFG_subfam"/>
    <property type="match status" value="1"/>
</dbReference>
<comment type="subcellular location">
    <subcellularLocation>
        <location evidence="1 4">Bacterial flagellum basal body</location>
    </subcellularLocation>
</comment>
<keyword evidence="3 4" id="KW-0975">Bacterial flagellum</keyword>
<organism evidence="7 8">
    <name type="scientific">Trichlorobacter thiogenes</name>
    <dbReference type="NCBI Taxonomy" id="115783"/>
    <lineage>
        <taxon>Bacteria</taxon>
        <taxon>Pseudomonadati</taxon>
        <taxon>Thermodesulfobacteriota</taxon>
        <taxon>Desulfuromonadia</taxon>
        <taxon>Geobacterales</taxon>
        <taxon>Geobacteraceae</taxon>
        <taxon>Trichlorobacter</taxon>
    </lineage>
</organism>
<evidence type="ECO:0000256" key="4">
    <source>
        <dbReference type="RuleBase" id="RU362116"/>
    </source>
</evidence>
<dbReference type="EMBL" id="FUWR01000001">
    <property type="protein sequence ID" value="SJZ33503.1"/>
    <property type="molecule type" value="Genomic_DNA"/>
</dbReference>
<dbReference type="OrthoDB" id="9804559at2"/>
<feature type="domain" description="Flagellar basal-body/hook protein C-terminal" evidence="6">
    <location>
        <begin position="254"/>
        <end position="298"/>
    </location>
</feature>
<dbReference type="InterPro" id="IPR019776">
    <property type="entry name" value="Flagellar_basal_body_rod_CS"/>
</dbReference>
<keyword evidence="7" id="KW-0282">Flagellum</keyword>
<dbReference type="PROSITE" id="PS00588">
    <property type="entry name" value="FLAGELLA_BB_ROD"/>
    <property type="match status" value="1"/>
</dbReference>
<protein>
    <recommendedName>
        <fullName evidence="4">Flagellar hook protein FlgE</fullName>
    </recommendedName>
</protein>